<reference evidence="1 2" key="1">
    <citation type="submission" date="2020-04" db="EMBL/GenBank/DDBJ databases">
        <title>Acinetobacter Taxon 24.</title>
        <authorList>
            <person name="Nemec A."/>
            <person name="Radolfova-Krizova L."/>
            <person name="Higgins P.G."/>
            <person name="Spanelova P."/>
        </authorList>
    </citation>
    <scope>NUCLEOTIDE SEQUENCE [LARGE SCALE GENOMIC DNA]</scope>
    <source>
        <strain evidence="1 2">ANC 5084</strain>
    </source>
</reference>
<dbReference type="Proteomes" id="UP000555322">
    <property type="component" value="Unassembled WGS sequence"/>
</dbReference>
<gene>
    <name evidence="1" type="ORF">HLH15_03900</name>
</gene>
<proteinExistence type="predicted"/>
<sequence>MDMSKKRKLLIAVETLAVRPGNADAETIKDALVGFQELIKDVTANQINVVYAYGDSNERTN</sequence>
<dbReference type="EMBL" id="JABERJ010000007">
    <property type="protein sequence ID" value="NNH25636.1"/>
    <property type="molecule type" value="Genomic_DNA"/>
</dbReference>
<evidence type="ECO:0000313" key="2">
    <source>
        <dbReference type="Proteomes" id="UP000555322"/>
    </source>
</evidence>
<comment type="caution">
    <text evidence="1">The sequence shown here is derived from an EMBL/GenBank/DDBJ whole genome shotgun (WGS) entry which is preliminary data.</text>
</comment>
<accession>A0ABX1UQY3</accession>
<organism evidence="1 2">
    <name type="scientific">Acinetobacter terrestris</name>
    <dbReference type="NCBI Taxonomy" id="2529843"/>
    <lineage>
        <taxon>Bacteria</taxon>
        <taxon>Pseudomonadati</taxon>
        <taxon>Pseudomonadota</taxon>
        <taxon>Gammaproteobacteria</taxon>
        <taxon>Moraxellales</taxon>
        <taxon>Moraxellaceae</taxon>
        <taxon>Acinetobacter</taxon>
        <taxon>Acinetobacter Taxon 24</taxon>
    </lineage>
</organism>
<protein>
    <submittedName>
        <fullName evidence="1">Uncharacterized protein</fullName>
    </submittedName>
</protein>
<name>A0ABX1UQY3_9GAMM</name>
<evidence type="ECO:0000313" key="1">
    <source>
        <dbReference type="EMBL" id="NNH25636.1"/>
    </source>
</evidence>
<keyword evidence="2" id="KW-1185">Reference proteome</keyword>